<organism evidence="1 2">
    <name type="scientific">Confluentibacter flavum</name>
    <dbReference type="NCBI Taxonomy" id="1909700"/>
    <lineage>
        <taxon>Bacteria</taxon>
        <taxon>Pseudomonadati</taxon>
        <taxon>Bacteroidota</taxon>
        <taxon>Flavobacteriia</taxon>
        <taxon>Flavobacteriales</taxon>
        <taxon>Flavobacteriaceae</taxon>
        <taxon>Confluentibacter</taxon>
    </lineage>
</organism>
<evidence type="ECO:0000313" key="1">
    <source>
        <dbReference type="EMBL" id="PKQ46081.1"/>
    </source>
</evidence>
<dbReference type="AlphaFoldDB" id="A0A2N3HMB9"/>
<dbReference type="InterPro" id="IPR029470">
    <property type="entry name" value="PDDEXK_4"/>
</dbReference>
<protein>
    <submittedName>
        <fullName evidence="1">Uncharacterized protein</fullName>
    </submittedName>
</protein>
<proteinExistence type="predicted"/>
<reference evidence="1 2" key="1">
    <citation type="submission" date="2017-12" db="EMBL/GenBank/DDBJ databases">
        <title>Confluentibacter flavum sp. nov., isolated from the saline lake.</title>
        <authorList>
            <person name="Yu L."/>
        </authorList>
    </citation>
    <scope>NUCLEOTIDE SEQUENCE [LARGE SCALE GENOMIC DNA]</scope>
    <source>
        <strain evidence="1 2">3B</strain>
    </source>
</reference>
<dbReference type="OrthoDB" id="1366919at2"/>
<dbReference type="Pfam" id="PF14281">
    <property type="entry name" value="PDDEXK_4"/>
    <property type="match status" value="1"/>
</dbReference>
<dbReference type="RefSeq" id="WP_106658792.1">
    <property type="nucleotide sequence ID" value="NZ_PJEO01000015.1"/>
</dbReference>
<dbReference type="Proteomes" id="UP000233435">
    <property type="component" value="Unassembled WGS sequence"/>
</dbReference>
<evidence type="ECO:0000313" key="2">
    <source>
        <dbReference type="Proteomes" id="UP000233435"/>
    </source>
</evidence>
<keyword evidence="2" id="KW-1185">Reference proteome</keyword>
<name>A0A2N3HMB9_9FLAO</name>
<gene>
    <name evidence="1" type="ORF">CSW08_04890</name>
</gene>
<accession>A0A2N3HMB9</accession>
<dbReference type="EMBL" id="PJEO01000015">
    <property type="protein sequence ID" value="PKQ46081.1"/>
    <property type="molecule type" value="Genomic_DNA"/>
</dbReference>
<sequence>MKNKIELPPFYNYKEEGTDSGYESIQDFILSWTLRCSVENYSKVNNTLQSYSKGVLLALIFGDNDSDWNYQLAASNSEIIVKSVKTKRQWNLIDLLAEINLEINGENKSYILSIENKWYSSIREGQLEKSIKFIRDEYSYFNNKIINLIVFSDYEKLNLYTKEFCKKAGYKVVVIEDLYELAKMRKDKLTNNYLFDEYWFRF</sequence>
<comment type="caution">
    <text evidence="1">The sequence shown here is derived from an EMBL/GenBank/DDBJ whole genome shotgun (WGS) entry which is preliminary data.</text>
</comment>